<evidence type="ECO:0000313" key="5">
    <source>
        <dbReference type="EMBL" id="PRO94628.1"/>
    </source>
</evidence>
<comment type="caution">
    <text evidence="2">The sequence shown here is derived from an EMBL/GenBank/DDBJ whole genome shotgun (WGS) entry which is preliminary data.</text>
</comment>
<evidence type="ECO:0000313" key="8">
    <source>
        <dbReference type="Proteomes" id="UP000276249"/>
    </source>
</evidence>
<evidence type="ECO:0000259" key="1">
    <source>
        <dbReference type="PROSITE" id="PS50937"/>
    </source>
</evidence>
<dbReference type="PROSITE" id="PS50937">
    <property type="entry name" value="HTH_MERR_2"/>
    <property type="match status" value="1"/>
</dbReference>
<sequence>MVASIKQVAQQFGITYDTLRFYERCGLLTDVARNKHGQRISSAEC</sequence>
<dbReference type="InterPro" id="IPR000551">
    <property type="entry name" value="MerR-type_HTH_dom"/>
</dbReference>
<dbReference type="EMBL" id="JAVLAQ010000001">
    <property type="protein sequence ID" value="MDT6990621.1"/>
    <property type="molecule type" value="Genomic_DNA"/>
</dbReference>
<name>A0A2I0Z5N0_LACPE</name>
<evidence type="ECO:0000313" key="6">
    <source>
        <dbReference type="EMBL" id="RMW48739.1"/>
    </source>
</evidence>
<dbReference type="EMBL" id="PVOB01000154">
    <property type="protein sequence ID" value="PRO94628.1"/>
    <property type="molecule type" value="Genomic_DNA"/>
</dbReference>
<dbReference type="Pfam" id="PF00376">
    <property type="entry name" value="MerR"/>
    <property type="match status" value="1"/>
</dbReference>
<reference evidence="6 8" key="2">
    <citation type="submission" date="2018-10" db="EMBL/GenBank/DDBJ databases">
        <title>Genome sequences of five Lactobacillus pentosus strains isolated from brines of traditionally fermented spanish-style green table olives and differences between them.</title>
        <authorList>
            <person name="Jimenez Diaz R."/>
        </authorList>
    </citation>
    <scope>NUCLEOTIDE SEQUENCE [LARGE SCALE GENOMIC DNA]</scope>
    <source>
        <strain evidence="6 8">IG10</strain>
    </source>
</reference>
<feature type="domain" description="HTH merR-type" evidence="1">
    <location>
        <begin position="1"/>
        <end position="45"/>
    </location>
</feature>
<organism evidence="2 9">
    <name type="scientific">Lactiplantibacillus pentosus</name>
    <name type="common">Lactobacillus pentosus</name>
    <dbReference type="NCBI Taxonomy" id="1589"/>
    <lineage>
        <taxon>Bacteria</taxon>
        <taxon>Bacillati</taxon>
        <taxon>Bacillota</taxon>
        <taxon>Bacilli</taxon>
        <taxon>Lactobacillales</taxon>
        <taxon>Lactobacillaceae</taxon>
        <taxon>Lactiplantibacillus</taxon>
    </lineage>
</organism>
<dbReference type="GO" id="GO:0003677">
    <property type="term" value="F:DNA binding"/>
    <property type="evidence" value="ECO:0007669"/>
    <property type="project" value="UniProtKB-KW"/>
</dbReference>
<dbReference type="OrthoDB" id="9791488at2"/>
<evidence type="ECO:0000313" key="2">
    <source>
        <dbReference type="EMBL" id="MDF2312029.1"/>
    </source>
</evidence>
<reference evidence="3" key="5">
    <citation type="submission" date="2023-08" db="EMBL/GenBank/DDBJ databases">
        <authorList>
            <person name="Page C.A."/>
            <person name="Perez-Diaz I.M."/>
        </authorList>
    </citation>
    <scope>NUCLEOTIDE SEQUENCE</scope>
    <source>
        <strain evidence="4">1.8.9</strain>
        <strain evidence="3">7.8.46</strain>
    </source>
</reference>
<dbReference type="Proteomes" id="UP001151834">
    <property type="component" value="Unassembled WGS sequence"/>
</dbReference>
<dbReference type="GO" id="GO:0006355">
    <property type="term" value="P:regulation of DNA-templated transcription"/>
    <property type="evidence" value="ECO:0007669"/>
    <property type="project" value="InterPro"/>
</dbReference>
<accession>A0A2I0Z5N0</accession>
<evidence type="ECO:0000313" key="4">
    <source>
        <dbReference type="EMBL" id="MDT7039874.1"/>
    </source>
</evidence>
<dbReference type="EMBL" id="JAPEQV010000003">
    <property type="protein sequence ID" value="MDF2312029.1"/>
    <property type="molecule type" value="Genomic_DNA"/>
</dbReference>
<proteinExistence type="predicted"/>
<evidence type="ECO:0000313" key="9">
    <source>
        <dbReference type="Proteomes" id="UP001151834"/>
    </source>
</evidence>
<protein>
    <submittedName>
        <fullName evidence="2">MerR family DNA-binding transcriptional regulator</fullName>
    </submittedName>
</protein>
<evidence type="ECO:0000313" key="3">
    <source>
        <dbReference type="EMBL" id="MDT6990621.1"/>
    </source>
</evidence>
<dbReference type="Proteomes" id="UP000238378">
    <property type="component" value="Unassembled WGS sequence"/>
</dbReference>
<gene>
    <name evidence="5" type="ORF">C6Y08_08620</name>
    <name evidence="6" type="ORF">D6U18_07420</name>
    <name evidence="2" type="ORF">OOJ94_04275</name>
    <name evidence="3" type="ORF">RI536_11040</name>
    <name evidence="4" type="ORF">RI555_12990</name>
</gene>
<keyword evidence="2" id="KW-0238">DNA-binding</keyword>
<dbReference type="Gene3D" id="1.10.1660.10">
    <property type="match status" value="1"/>
</dbReference>
<evidence type="ECO:0000313" key="7">
    <source>
        <dbReference type="Proteomes" id="UP000238378"/>
    </source>
</evidence>
<dbReference type="AlphaFoldDB" id="A0A2I0Z5N0"/>
<dbReference type="Proteomes" id="UP001263852">
    <property type="component" value="Unassembled WGS sequence"/>
</dbReference>
<dbReference type="GeneID" id="49393118"/>
<reference evidence="2" key="3">
    <citation type="submission" date="2022-11" db="EMBL/GenBank/DDBJ databases">
        <authorList>
            <person name="Wang Z."/>
        </authorList>
    </citation>
    <scope>NUCLEOTIDE SEQUENCE</scope>
    <source>
        <strain evidence="2">P2000</strain>
    </source>
</reference>
<dbReference type="Proteomes" id="UP001267003">
    <property type="component" value="Unassembled WGS sequence"/>
</dbReference>
<dbReference type="EMBL" id="RDCJ01000073">
    <property type="protein sequence ID" value="RMW48739.1"/>
    <property type="molecule type" value="Genomic_DNA"/>
</dbReference>
<dbReference type="SUPFAM" id="SSF46955">
    <property type="entry name" value="Putative DNA-binding domain"/>
    <property type="match status" value="1"/>
</dbReference>
<dbReference type="Proteomes" id="UP000276249">
    <property type="component" value="Unassembled WGS sequence"/>
</dbReference>
<dbReference type="EMBL" id="JAVLAO010000001">
    <property type="protein sequence ID" value="MDT7039874.1"/>
    <property type="molecule type" value="Genomic_DNA"/>
</dbReference>
<dbReference type="InterPro" id="IPR009061">
    <property type="entry name" value="DNA-bd_dom_put_sf"/>
</dbReference>
<keyword evidence="7" id="KW-1185">Reference proteome</keyword>
<reference evidence="5 7" key="1">
    <citation type="submission" date="2018-03" db="EMBL/GenBank/DDBJ databases">
        <title>Draft Genome Sequences of six Lactobacillus pentosus Strains Isolated from Brines of Traditionally Fermented Spanish-Style Green Table Olives.</title>
        <authorList>
            <person name="Calero-Delgado B."/>
            <person name="Martin-Platero A.M."/>
            <person name="Perez-Pulido A.J."/>
            <person name="Benitez-Cabello A."/>
            <person name="Casimiro-Soriguer C.S."/>
            <person name="Martinez-Bueno M."/>
            <person name="Arroyo-Lopez F.N."/>
            <person name="Rodriguez-Gomez F."/>
            <person name="Bautista-Gallego J."/>
            <person name="Garrido-Fernandez A."/>
            <person name="Jimenez-Diaz R."/>
        </authorList>
    </citation>
    <scope>NUCLEOTIDE SEQUENCE [LARGE SCALE GENOMIC DNA]</scope>
    <source>
        <strain evidence="5 7">IG2</strain>
    </source>
</reference>
<reference evidence="2" key="4">
    <citation type="journal article" date="2023" name="Front Nutr">
        <title>Lactiplantibacillus pentosus P2020 protects the hyperuricemia and renal inflammation in mice.</title>
        <authorList>
            <person name="Wang Z."/>
            <person name="Song L."/>
            <person name="Li X."/>
            <person name="Xiao Y."/>
            <person name="Huang Y."/>
            <person name="Zhang Y."/>
            <person name="Li J."/>
            <person name="Li M."/>
            <person name="Ren Z."/>
        </authorList>
    </citation>
    <scope>NUCLEOTIDE SEQUENCE</scope>
    <source>
        <strain evidence="2">P2000</strain>
    </source>
</reference>
<dbReference type="RefSeq" id="WP_082230272.1">
    <property type="nucleotide sequence ID" value="NZ_BJZC01000130.1"/>
</dbReference>